<feature type="compositionally biased region" description="Pro residues" evidence="1">
    <location>
        <begin position="79"/>
        <end position="91"/>
    </location>
</feature>
<dbReference type="OrthoDB" id="4822at2759"/>
<evidence type="ECO:0000313" key="4">
    <source>
        <dbReference type="Proteomes" id="UP001140094"/>
    </source>
</evidence>
<feature type="compositionally biased region" description="Pro residues" evidence="1">
    <location>
        <begin position="117"/>
        <end position="128"/>
    </location>
</feature>
<reference evidence="3" key="1">
    <citation type="submission" date="2022-07" db="EMBL/GenBank/DDBJ databases">
        <title>Phylogenomic reconstructions and comparative analyses of Kickxellomycotina fungi.</title>
        <authorList>
            <person name="Reynolds N.K."/>
            <person name="Stajich J.E."/>
            <person name="Barry K."/>
            <person name="Grigoriev I.V."/>
            <person name="Crous P."/>
            <person name="Smith M.E."/>
        </authorList>
    </citation>
    <scope>NUCLEOTIDE SEQUENCE</scope>
    <source>
        <strain evidence="3">NRRL 1565</strain>
    </source>
</reference>
<dbReference type="Pfam" id="PF01805">
    <property type="entry name" value="Surp"/>
    <property type="match status" value="1"/>
</dbReference>
<keyword evidence="4" id="KW-1185">Reference proteome</keyword>
<dbReference type="SMART" id="SM00648">
    <property type="entry name" value="SWAP"/>
    <property type="match status" value="1"/>
</dbReference>
<proteinExistence type="predicted"/>
<evidence type="ECO:0000313" key="3">
    <source>
        <dbReference type="EMBL" id="KAJ2795241.1"/>
    </source>
</evidence>
<dbReference type="InterPro" id="IPR000467">
    <property type="entry name" value="G_patch_dom"/>
</dbReference>
<accession>A0A9W8HVR1</accession>
<protein>
    <submittedName>
        <fullName evidence="3">SURP and G-patch domain-containing protein 1</fullName>
    </submittedName>
</protein>
<dbReference type="GO" id="GO:0048471">
    <property type="term" value="C:perinuclear region of cytoplasm"/>
    <property type="evidence" value="ECO:0007669"/>
    <property type="project" value="TreeGrafter"/>
</dbReference>
<dbReference type="GO" id="GO:0006874">
    <property type="term" value="P:intracellular calcium ion homeostasis"/>
    <property type="evidence" value="ECO:0007669"/>
    <property type="project" value="TreeGrafter"/>
</dbReference>
<evidence type="ECO:0000259" key="2">
    <source>
        <dbReference type="PROSITE" id="PS50174"/>
    </source>
</evidence>
<dbReference type="InterPro" id="IPR035967">
    <property type="entry name" value="SWAP/Surp_sf"/>
</dbReference>
<feature type="compositionally biased region" description="Polar residues" evidence="1">
    <location>
        <begin position="366"/>
        <end position="377"/>
    </location>
</feature>
<dbReference type="EMBL" id="JANBUO010002255">
    <property type="protein sequence ID" value="KAJ2795241.1"/>
    <property type="molecule type" value="Genomic_DNA"/>
</dbReference>
<gene>
    <name evidence="3" type="primary">SUGP1</name>
    <name evidence="3" type="ORF">H4R20_005948</name>
</gene>
<dbReference type="InterPro" id="IPR000061">
    <property type="entry name" value="Surp"/>
</dbReference>
<comment type="caution">
    <text evidence="3">The sequence shown here is derived from an EMBL/GenBank/DDBJ whole genome shotgun (WGS) entry which is preliminary data.</text>
</comment>
<dbReference type="AlphaFoldDB" id="A0A9W8HVR1"/>
<name>A0A9W8HVR1_9FUNG</name>
<organism evidence="3 4">
    <name type="scientific">Coemansia guatemalensis</name>
    <dbReference type="NCBI Taxonomy" id="2761395"/>
    <lineage>
        <taxon>Eukaryota</taxon>
        <taxon>Fungi</taxon>
        <taxon>Fungi incertae sedis</taxon>
        <taxon>Zoopagomycota</taxon>
        <taxon>Kickxellomycotina</taxon>
        <taxon>Kickxellomycetes</taxon>
        <taxon>Kickxellales</taxon>
        <taxon>Kickxellaceae</taxon>
        <taxon>Coemansia</taxon>
    </lineage>
</organism>
<dbReference type="Proteomes" id="UP001140094">
    <property type="component" value="Unassembled WGS sequence"/>
</dbReference>
<feature type="region of interest" description="Disordered" evidence="1">
    <location>
        <begin position="306"/>
        <end position="379"/>
    </location>
</feature>
<feature type="region of interest" description="Disordered" evidence="1">
    <location>
        <begin position="398"/>
        <end position="452"/>
    </location>
</feature>
<feature type="domain" description="G-patch" evidence="2">
    <location>
        <begin position="382"/>
        <end position="439"/>
    </location>
</feature>
<feature type="region of interest" description="Disordered" evidence="1">
    <location>
        <begin position="489"/>
        <end position="508"/>
    </location>
</feature>
<feature type="compositionally biased region" description="Basic residues" evidence="1">
    <location>
        <begin position="428"/>
        <end position="443"/>
    </location>
</feature>
<dbReference type="GO" id="GO:0003723">
    <property type="term" value="F:RNA binding"/>
    <property type="evidence" value="ECO:0007669"/>
    <property type="project" value="InterPro"/>
</dbReference>
<feature type="region of interest" description="Disordered" evidence="1">
    <location>
        <begin position="63"/>
        <end position="163"/>
    </location>
</feature>
<feature type="compositionally biased region" description="Polar residues" evidence="1">
    <location>
        <begin position="489"/>
        <end position="499"/>
    </location>
</feature>
<dbReference type="PANTHER" id="PTHR12323:SF0">
    <property type="entry name" value="CALCIUM HOMEOSTASIS ENDOPLASMIC RETICULUM PROTEIN"/>
    <property type="match status" value="1"/>
</dbReference>
<feature type="compositionally biased region" description="Low complexity" evidence="1">
    <location>
        <begin position="322"/>
        <end position="365"/>
    </location>
</feature>
<dbReference type="PROSITE" id="PS50174">
    <property type="entry name" value="G_PATCH"/>
    <property type="match status" value="1"/>
</dbReference>
<dbReference type="Gene3D" id="1.10.10.790">
    <property type="entry name" value="Surp module"/>
    <property type="match status" value="1"/>
</dbReference>
<sequence length="508" mass="55797">MRPELTAEERAVIDKMAEAQVRNPELVKMVRQSQIENPKYRFLFEDSPLHPFFQWRIRELQNESTHHSNTQAPLSADRPPLPRPPRPPQMPPLQSSHRPPRPPSIPGIQHCSDPHRPPILSPAQPGPPGHWARLHPLPIPPELTGTSAPQPAATPQDDLSSRNYSDTLAAADPESRCTPRQYFALPAGIMIKAIDGDYQSYSPLCTEELEDPGFLESIVPGLSTCAEGMVSPEMTEELEQALDYFEKGVRYIYSEEEFGNHDHQSKSAGVTGNHEDAKAMPIDREGWEPGVLEKVLWDRRKSSAARRKWRRRQERQERRLAGESVSESSGSSHSDSGSSSSSSYGTSDSESDSSSSSSSASSSGSRAGTSARPTNMNRAIGSENVGFKLLSKLGWQQGQGLGASSEGIIEPIRPPTRFSSVRTTPRGGARRRGRGRGRGKRAMRASLGTGRTEDDVLDELASADGKGAGAAVNDEGDDQFEAYRKQMSSAYKQTTATQQRLRDTPPKK</sequence>
<dbReference type="SUPFAM" id="SSF109905">
    <property type="entry name" value="Surp module (SWAP domain)"/>
    <property type="match status" value="1"/>
</dbReference>
<dbReference type="GO" id="GO:0006396">
    <property type="term" value="P:RNA processing"/>
    <property type="evidence" value="ECO:0007669"/>
    <property type="project" value="InterPro"/>
</dbReference>
<dbReference type="Pfam" id="PF01585">
    <property type="entry name" value="G-patch"/>
    <property type="match status" value="1"/>
</dbReference>
<dbReference type="PANTHER" id="PTHR12323">
    <property type="entry name" value="SR-RELATED CTD ASSOCIATED FACTOR 6"/>
    <property type="match status" value="1"/>
</dbReference>
<dbReference type="SMART" id="SM00443">
    <property type="entry name" value="G_patch"/>
    <property type="match status" value="1"/>
</dbReference>
<evidence type="ECO:0000256" key="1">
    <source>
        <dbReference type="SAM" id="MobiDB-lite"/>
    </source>
</evidence>